<reference evidence="1 2" key="1">
    <citation type="submission" date="2024-01" db="EMBL/GenBank/DDBJ databases">
        <title>The genomes of 5 underutilized Papilionoideae crops provide insights into root nodulation and disease resistanc.</title>
        <authorList>
            <person name="Jiang F."/>
        </authorList>
    </citation>
    <scope>NUCLEOTIDE SEQUENCE [LARGE SCALE GENOMIC DNA]</scope>
    <source>
        <strain evidence="1">LVBAO_FW01</strain>
        <tissue evidence="1">Leaves</tissue>
    </source>
</reference>
<sequence>MPRDLLVYSYNILAKPDSFLLRSLTAISHNHNLCCQVTSYLIYSSQTPYHGKRVLVQLPDSSFELKDPILVPEQQ</sequence>
<evidence type="ECO:0000313" key="2">
    <source>
        <dbReference type="Proteomes" id="UP001367508"/>
    </source>
</evidence>
<accession>A0AAN9L5G1</accession>
<organism evidence="1 2">
    <name type="scientific">Canavalia gladiata</name>
    <name type="common">Sword bean</name>
    <name type="synonym">Dolichos gladiatus</name>
    <dbReference type="NCBI Taxonomy" id="3824"/>
    <lineage>
        <taxon>Eukaryota</taxon>
        <taxon>Viridiplantae</taxon>
        <taxon>Streptophyta</taxon>
        <taxon>Embryophyta</taxon>
        <taxon>Tracheophyta</taxon>
        <taxon>Spermatophyta</taxon>
        <taxon>Magnoliopsida</taxon>
        <taxon>eudicotyledons</taxon>
        <taxon>Gunneridae</taxon>
        <taxon>Pentapetalae</taxon>
        <taxon>rosids</taxon>
        <taxon>fabids</taxon>
        <taxon>Fabales</taxon>
        <taxon>Fabaceae</taxon>
        <taxon>Papilionoideae</taxon>
        <taxon>50 kb inversion clade</taxon>
        <taxon>NPAAA clade</taxon>
        <taxon>indigoferoid/millettioid clade</taxon>
        <taxon>Phaseoleae</taxon>
        <taxon>Canavalia</taxon>
    </lineage>
</organism>
<evidence type="ECO:0000313" key="1">
    <source>
        <dbReference type="EMBL" id="KAK7329036.1"/>
    </source>
</evidence>
<dbReference type="AlphaFoldDB" id="A0AAN9L5G1"/>
<keyword evidence="2" id="KW-1185">Reference proteome</keyword>
<proteinExistence type="predicted"/>
<name>A0AAN9L5G1_CANGL</name>
<protein>
    <submittedName>
        <fullName evidence="1">Uncharacterized protein</fullName>
    </submittedName>
</protein>
<dbReference type="Proteomes" id="UP001367508">
    <property type="component" value="Unassembled WGS sequence"/>
</dbReference>
<gene>
    <name evidence="1" type="ORF">VNO77_23181</name>
</gene>
<dbReference type="EMBL" id="JAYMYQ010000005">
    <property type="protein sequence ID" value="KAK7329036.1"/>
    <property type="molecule type" value="Genomic_DNA"/>
</dbReference>
<comment type="caution">
    <text evidence="1">The sequence shown here is derived from an EMBL/GenBank/DDBJ whole genome shotgun (WGS) entry which is preliminary data.</text>
</comment>